<feature type="binding site" evidence="5">
    <location>
        <position position="92"/>
    </location>
    <ligand>
        <name>NAD(+)</name>
        <dbReference type="ChEBI" id="CHEBI:57540"/>
    </ligand>
</feature>
<dbReference type="RefSeq" id="WP_048031532.1">
    <property type="nucleotide sequence ID" value="NZ_CP030117.1"/>
</dbReference>
<dbReference type="PANTHER" id="PTHR48075:SF5">
    <property type="entry name" value="3-HYDROXYBUTYRYL-COA DEHYDROGENASE"/>
    <property type="match status" value="1"/>
</dbReference>
<dbReference type="PIRSF" id="PIRSF000105">
    <property type="entry name" value="HCDH"/>
    <property type="match status" value="1"/>
</dbReference>
<dbReference type="InterPro" id="IPR022694">
    <property type="entry name" value="3-OHacyl-CoA_DH"/>
</dbReference>
<feature type="binding site" evidence="5">
    <location>
        <position position="119"/>
    </location>
    <ligand>
        <name>NAD(+)</name>
        <dbReference type="ChEBI" id="CHEBI:57540"/>
    </ligand>
</feature>
<protein>
    <submittedName>
        <fullName evidence="8">3-hydroxyacyl-CoA dehydrogenase family protein</fullName>
    </submittedName>
</protein>
<dbReference type="AlphaFoldDB" id="A0A2Z4ME18"/>
<feature type="domain" description="3-hydroxyacyl-CoA dehydrogenase NAD binding" evidence="7">
    <location>
        <begin position="5"/>
        <end position="184"/>
    </location>
</feature>
<feature type="binding site" evidence="5">
    <location>
        <begin position="9"/>
        <end position="14"/>
    </location>
    <ligand>
        <name>NAD(+)</name>
        <dbReference type="ChEBI" id="CHEBI:57540"/>
    </ligand>
</feature>
<dbReference type="PANTHER" id="PTHR48075">
    <property type="entry name" value="3-HYDROXYACYL-COA DEHYDROGENASE FAMILY PROTEIN"/>
    <property type="match status" value="1"/>
</dbReference>
<dbReference type="Gene3D" id="1.10.1040.10">
    <property type="entry name" value="N-(1-d-carboxylethyl)-l-norvaline Dehydrogenase, domain 2"/>
    <property type="match status" value="1"/>
</dbReference>
<accession>A0A2Z4ME18</accession>
<dbReference type="UniPathway" id="UPA00863"/>
<dbReference type="GO" id="GO:0016616">
    <property type="term" value="F:oxidoreductase activity, acting on the CH-OH group of donors, NAD or NADP as acceptor"/>
    <property type="evidence" value="ECO:0007669"/>
    <property type="project" value="InterPro"/>
</dbReference>
<keyword evidence="5" id="KW-0520">NAD</keyword>
<evidence type="ECO:0000313" key="8">
    <source>
        <dbReference type="EMBL" id="AWX54683.1"/>
    </source>
</evidence>
<evidence type="ECO:0000259" key="6">
    <source>
        <dbReference type="Pfam" id="PF00725"/>
    </source>
</evidence>
<evidence type="ECO:0000256" key="1">
    <source>
        <dbReference type="ARBA" id="ARBA00005086"/>
    </source>
</evidence>
<organism evidence="8 9">
    <name type="scientific">Brevibacillus brevis</name>
    <name type="common">Bacillus brevis</name>
    <dbReference type="NCBI Taxonomy" id="1393"/>
    <lineage>
        <taxon>Bacteria</taxon>
        <taxon>Bacillati</taxon>
        <taxon>Bacillota</taxon>
        <taxon>Bacilli</taxon>
        <taxon>Bacillales</taxon>
        <taxon>Paenibacillaceae</taxon>
        <taxon>Brevibacillus</taxon>
    </lineage>
</organism>
<feature type="domain" description="3-hydroxyacyl-CoA dehydrogenase C-terminal" evidence="6">
    <location>
        <begin position="187"/>
        <end position="285"/>
    </location>
</feature>
<reference evidence="8 9" key="1">
    <citation type="journal article" date="2015" name="Genome Announc.">
        <title>Draft Genome Sequence of Brevibacillus brevis DZQ7, a Plant Growth-Promoting Rhizobacterium with Broad-Spectrum Antimicrobial Activity.</title>
        <authorList>
            <person name="Hou Q."/>
            <person name="Wang C."/>
            <person name="Hou X."/>
            <person name="Xia Z."/>
            <person name="Ye J."/>
            <person name="Liu K."/>
            <person name="Liu H."/>
            <person name="Wang J."/>
            <person name="Guo H."/>
            <person name="Yu X."/>
            <person name="Yang Y."/>
            <person name="Du B."/>
            <person name="Ding Y."/>
        </authorList>
    </citation>
    <scope>NUCLEOTIDE SEQUENCE [LARGE SCALE GENOMIC DNA]</scope>
    <source>
        <strain evidence="8 9">DZQ7</strain>
    </source>
</reference>
<dbReference type="EMBL" id="CP030117">
    <property type="protein sequence ID" value="AWX54683.1"/>
    <property type="molecule type" value="Genomic_DNA"/>
</dbReference>
<dbReference type="SUPFAM" id="SSF48179">
    <property type="entry name" value="6-phosphogluconate dehydrogenase C-terminal domain-like"/>
    <property type="match status" value="1"/>
</dbReference>
<dbReference type="Gene3D" id="3.40.50.720">
    <property type="entry name" value="NAD(P)-binding Rossmann-like Domain"/>
    <property type="match status" value="1"/>
</dbReference>
<evidence type="ECO:0000259" key="7">
    <source>
        <dbReference type="Pfam" id="PF02737"/>
    </source>
</evidence>
<dbReference type="Proteomes" id="UP000036061">
    <property type="component" value="Chromosome"/>
</dbReference>
<evidence type="ECO:0000256" key="2">
    <source>
        <dbReference type="ARBA" id="ARBA00009463"/>
    </source>
</evidence>
<dbReference type="InterPro" id="IPR006180">
    <property type="entry name" value="3-OHacyl-CoA_DH_CS"/>
</dbReference>
<dbReference type="InterPro" id="IPR013328">
    <property type="entry name" value="6PGD_dom2"/>
</dbReference>
<dbReference type="Pfam" id="PF02737">
    <property type="entry name" value="3HCDH_N"/>
    <property type="match status" value="1"/>
</dbReference>
<evidence type="ECO:0000256" key="3">
    <source>
        <dbReference type="ARBA" id="ARBA00023002"/>
    </source>
</evidence>
<feature type="binding site" evidence="5">
    <location>
        <position position="97"/>
    </location>
    <ligand>
        <name>NAD(+)</name>
        <dbReference type="ChEBI" id="CHEBI:57540"/>
    </ligand>
</feature>
<dbReference type="GO" id="GO:0019605">
    <property type="term" value="P:butyrate metabolic process"/>
    <property type="evidence" value="ECO:0007669"/>
    <property type="project" value="UniProtKB-UniPathway"/>
</dbReference>
<comment type="similarity">
    <text evidence="2">Belongs to the 3-hydroxyacyl-CoA dehydrogenase family.</text>
</comment>
<evidence type="ECO:0000256" key="4">
    <source>
        <dbReference type="PIRSR" id="PIRSR000105-1"/>
    </source>
</evidence>
<name>A0A2Z4ME18_BREBE</name>
<evidence type="ECO:0000256" key="5">
    <source>
        <dbReference type="PIRSR" id="PIRSR000105-2"/>
    </source>
</evidence>
<dbReference type="SUPFAM" id="SSF51735">
    <property type="entry name" value="NAD(P)-binding Rossmann-fold domains"/>
    <property type="match status" value="1"/>
</dbReference>
<gene>
    <name evidence="8" type="ORF">AB432_006425</name>
</gene>
<dbReference type="GO" id="GO:0070403">
    <property type="term" value="F:NAD+ binding"/>
    <property type="evidence" value="ECO:0007669"/>
    <property type="project" value="InterPro"/>
</dbReference>
<dbReference type="Pfam" id="PF00725">
    <property type="entry name" value="3HCDH"/>
    <property type="match status" value="1"/>
</dbReference>
<feature type="binding site" evidence="5">
    <location>
        <position position="32"/>
    </location>
    <ligand>
        <name>NAD(+)</name>
        <dbReference type="ChEBI" id="CHEBI:57540"/>
    </ligand>
</feature>
<comment type="pathway">
    <text evidence="1">Lipid metabolism; butanoate metabolism.</text>
</comment>
<proteinExistence type="inferred from homology"/>
<dbReference type="InterPro" id="IPR036291">
    <property type="entry name" value="NAD(P)-bd_dom_sf"/>
</dbReference>
<dbReference type="InterPro" id="IPR006108">
    <property type="entry name" value="3HC_DH_C"/>
</dbReference>
<dbReference type="FunFam" id="3.40.50.720:FF:000009">
    <property type="entry name" value="Fatty oxidation complex, alpha subunit"/>
    <property type="match status" value="1"/>
</dbReference>
<sequence>MEKHAAVIGSGVMGHGIAQLYALAGFRVSLYDLQEAFLMKARASIEHSLSLLVAEGVIAEQSRVAALEQIVLTTDLRAAVSDAEVITEAVPEVIELKWELFEKLEQYARPDAIIASNTSTFSIARLIEKATTPQRFIITHFFNPAQLVPLVEVVRHEKTAQEVVHKTMQLMEEIGKSPVLLKKDVPGFIANRLQTALMREAFHLLAEGVADAAQIDTVMKDGIGYRWAFVGPIETADFGGLDTWKRVMDNLAPELDSSTKAPAIIEERVAEGKLGTKTGAGIYSYQDTSVSEKLRVRDEQFIRLGKMRAMINKFRY</sequence>
<feature type="site" description="Important for catalytic activity" evidence="4">
    <location>
        <position position="140"/>
    </location>
</feature>
<dbReference type="PROSITE" id="PS00067">
    <property type="entry name" value="3HCDH"/>
    <property type="match status" value="1"/>
</dbReference>
<feature type="binding site" evidence="5">
    <location>
        <position position="143"/>
    </location>
    <ligand>
        <name>NAD(+)</name>
        <dbReference type="ChEBI" id="CHEBI:57540"/>
    </ligand>
</feature>
<keyword evidence="3" id="KW-0560">Oxidoreductase</keyword>
<dbReference type="InterPro" id="IPR008927">
    <property type="entry name" value="6-PGluconate_DH-like_C_sf"/>
</dbReference>
<feature type="binding site" evidence="5">
    <location>
        <position position="277"/>
    </location>
    <ligand>
        <name>NAD(+)</name>
        <dbReference type="ChEBI" id="CHEBI:57540"/>
    </ligand>
</feature>
<dbReference type="InterPro" id="IPR006176">
    <property type="entry name" value="3-OHacyl-CoA_DH_NAD-bd"/>
</dbReference>
<evidence type="ECO:0000313" key="9">
    <source>
        <dbReference type="Proteomes" id="UP000036061"/>
    </source>
</evidence>